<dbReference type="AlphaFoldDB" id="A0A6M9U0I3"/>
<protein>
    <submittedName>
        <fullName evidence="13">Ionotropic receptor</fullName>
    </submittedName>
</protein>
<dbReference type="EMBL" id="MT474796">
    <property type="protein sequence ID" value="QKN21508.1"/>
    <property type="molecule type" value="mRNA"/>
</dbReference>
<dbReference type="Gene3D" id="1.10.287.70">
    <property type="match status" value="1"/>
</dbReference>
<feature type="domain" description="Ionotropic glutamate receptor C-terminal" evidence="11">
    <location>
        <begin position="337"/>
        <end position="521"/>
    </location>
</feature>
<dbReference type="PANTHER" id="PTHR42643">
    <property type="entry name" value="IONOTROPIC RECEPTOR 20A-RELATED"/>
    <property type="match status" value="1"/>
</dbReference>
<evidence type="ECO:0000256" key="2">
    <source>
        <dbReference type="ARBA" id="ARBA00008685"/>
    </source>
</evidence>
<organism evidence="13">
    <name type="scientific">Zeugodacus tau</name>
    <name type="common">Fruit fly</name>
    <name type="synonym">Bactrocera tau</name>
    <dbReference type="NCBI Taxonomy" id="137263"/>
    <lineage>
        <taxon>Eukaryota</taxon>
        <taxon>Metazoa</taxon>
        <taxon>Ecdysozoa</taxon>
        <taxon>Arthropoda</taxon>
        <taxon>Hexapoda</taxon>
        <taxon>Insecta</taxon>
        <taxon>Pterygota</taxon>
        <taxon>Neoptera</taxon>
        <taxon>Endopterygota</taxon>
        <taxon>Diptera</taxon>
        <taxon>Brachycera</taxon>
        <taxon>Muscomorpha</taxon>
        <taxon>Tephritoidea</taxon>
        <taxon>Tephritidae</taxon>
        <taxon>Zeugodacus</taxon>
        <taxon>Zeugodacus</taxon>
    </lineage>
</organism>
<evidence type="ECO:0000256" key="9">
    <source>
        <dbReference type="SAM" id="Phobius"/>
    </source>
</evidence>
<dbReference type="Pfam" id="PF00060">
    <property type="entry name" value="Lig_chan"/>
    <property type="match status" value="1"/>
</dbReference>
<feature type="domain" description="Ionotropic receptor 75a N-terminal" evidence="12">
    <location>
        <begin position="8"/>
        <end position="212"/>
    </location>
</feature>
<evidence type="ECO:0000259" key="12">
    <source>
        <dbReference type="Pfam" id="PF24576"/>
    </source>
</evidence>
<feature type="transmembrane region" description="Helical" evidence="9">
    <location>
        <begin position="595"/>
        <end position="616"/>
    </location>
</feature>
<dbReference type="InterPro" id="IPR052192">
    <property type="entry name" value="Insect_Ionotropic_Sensory_Rcpt"/>
</dbReference>
<evidence type="ECO:0000256" key="1">
    <source>
        <dbReference type="ARBA" id="ARBA00004651"/>
    </source>
</evidence>
<comment type="similarity">
    <text evidence="2">Belongs to the glutamate-gated ion channel (TC 1.A.10.1) family.</text>
</comment>
<keyword evidence="5 9" id="KW-1133">Transmembrane helix</keyword>
<keyword evidence="6 9" id="KW-0472">Membrane</keyword>
<feature type="signal peptide" evidence="10">
    <location>
        <begin position="1"/>
        <end position="16"/>
    </location>
</feature>
<evidence type="ECO:0000256" key="8">
    <source>
        <dbReference type="ARBA" id="ARBA00023180"/>
    </source>
</evidence>
<dbReference type="GO" id="GO:0015276">
    <property type="term" value="F:ligand-gated monoatomic ion channel activity"/>
    <property type="evidence" value="ECO:0007669"/>
    <property type="project" value="InterPro"/>
</dbReference>
<keyword evidence="8" id="KW-0325">Glycoprotein</keyword>
<keyword evidence="3" id="KW-1003">Cell membrane</keyword>
<dbReference type="PANTHER" id="PTHR42643:SF32">
    <property type="entry name" value="IONOTROPIC RECEPTOR 31A, ISOFORM C-RELATED"/>
    <property type="match status" value="1"/>
</dbReference>
<evidence type="ECO:0000259" key="11">
    <source>
        <dbReference type="Pfam" id="PF00060"/>
    </source>
</evidence>
<gene>
    <name evidence="13" type="primary">IR75a.2</name>
</gene>
<keyword evidence="4 9" id="KW-0812">Transmembrane</keyword>
<evidence type="ECO:0000256" key="5">
    <source>
        <dbReference type="ARBA" id="ARBA00022989"/>
    </source>
</evidence>
<proteinExistence type="evidence at transcript level"/>
<comment type="subcellular location">
    <subcellularLocation>
        <location evidence="1">Cell membrane</location>
        <topology evidence="1">Multi-pass membrane protein</topology>
    </subcellularLocation>
</comment>
<evidence type="ECO:0000256" key="6">
    <source>
        <dbReference type="ARBA" id="ARBA00023136"/>
    </source>
</evidence>
<feature type="transmembrane region" description="Helical" evidence="9">
    <location>
        <begin position="338"/>
        <end position="358"/>
    </location>
</feature>
<feature type="chain" id="PRO_5027006844" evidence="10">
    <location>
        <begin position="17"/>
        <end position="621"/>
    </location>
</feature>
<feature type="transmembrane region" description="Helical" evidence="9">
    <location>
        <begin position="402"/>
        <end position="426"/>
    </location>
</feature>
<sequence length="621" mass="71430">MELMLLNFILHHFLSANINSIVVLNCWSAQTQCDFSKMLNEHSLYSRFVNIESIDMSADFEYRYLLHNRPGMGAYLDMNCKSSEQVLSTLNRSRLYNAHYNWLLYDRTADLNNFRRLFADANLDVDAELTYAVLKPTLFGLVSDVNITTFVKYDVYNNGYNLGGKLNMTVDREVECNVTSCYIKRYLSQLHTRSKYGNRDKLHDITMRVSVVITQLPLTTPVPMMLDFLISENNSDVDPISRFGYRIMLIFKDLFGCKMRYTFRSHWGINETYGGSIGDLISCEADFLSTPFLSTAARVKYVSPLLETGGFSSICIFRTPRSSSMKGEAFVQPFDGSVWLVFVILLIVVAIFLWYTFILEMRNFRTYLPYTPSLLSTGLLAFGSACYQGSHIVPSSVGGRLAYLSLYLATFIVYNYYTSILLSTLLGTPPKSDIKTLGQLADSSLTVSLEPLPYNYVYLNASQLPDVRRFVSRKIESRKNPQKVWIPVKEGVLRVRDEPGFVYVLETSYAYPFLERNFLPHQICDLNEVNLRPDKSLFTQLHKNSSYRELTRIRGIRMLETGVFRKHRRYWVRNKLNCVPSNYLFAVGMEYTAPLFLMLAFSYILCLLLLGLELLIKRLSA</sequence>
<evidence type="ECO:0000256" key="3">
    <source>
        <dbReference type="ARBA" id="ARBA00022475"/>
    </source>
</evidence>
<evidence type="ECO:0000256" key="7">
    <source>
        <dbReference type="ARBA" id="ARBA00023170"/>
    </source>
</evidence>
<keyword evidence="10" id="KW-0732">Signal</keyword>
<keyword evidence="7 13" id="KW-0675">Receptor</keyword>
<dbReference type="Pfam" id="PF24576">
    <property type="entry name" value="IR75A_N"/>
    <property type="match status" value="1"/>
</dbReference>
<dbReference type="GO" id="GO:0050907">
    <property type="term" value="P:detection of chemical stimulus involved in sensory perception"/>
    <property type="evidence" value="ECO:0007669"/>
    <property type="project" value="UniProtKB-ARBA"/>
</dbReference>
<dbReference type="SUPFAM" id="SSF53850">
    <property type="entry name" value="Periplasmic binding protein-like II"/>
    <property type="match status" value="1"/>
</dbReference>
<dbReference type="InterPro" id="IPR001320">
    <property type="entry name" value="Iontro_rcpt_C"/>
</dbReference>
<evidence type="ECO:0000256" key="10">
    <source>
        <dbReference type="SAM" id="SignalP"/>
    </source>
</evidence>
<dbReference type="InterPro" id="IPR057074">
    <property type="entry name" value="IR75A_N"/>
</dbReference>
<accession>A0A6M9U0I3</accession>
<dbReference type="GO" id="GO:0005886">
    <property type="term" value="C:plasma membrane"/>
    <property type="evidence" value="ECO:0007669"/>
    <property type="project" value="UniProtKB-SubCell"/>
</dbReference>
<evidence type="ECO:0000256" key="4">
    <source>
        <dbReference type="ARBA" id="ARBA00022692"/>
    </source>
</evidence>
<feature type="transmembrane region" description="Helical" evidence="9">
    <location>
        <begin position="370"/>
        <end position="390"/>
    </location>
</feature>
<reference evidence="13" key="1">
    <citation type="journal article" date="2020" name="Mol. Phylogenet. Evol.">
        <title>Analyses of chemosensory genes provide insight into the evolution of behavioral differences to phytochemicals in Bactrocera species.</title>
        <authorList>
            <person name="Wu Z."/>
            <person name="Cui Y."/>
            <person name="Ma J."/>
            <person name="Qu M."/>
            <person name="Lin J."/>
        </authorList>
    </citation>
    <scope>NUCLEOTIDE SEQUENCE</scope>
</reference>
<name>A0A6M9U0I3_ZEUTA</name>
<evidence type="ECO:0000313" key="13">
    <source>
        <dbReference type="EMBL" id="QKN21508.1"/>
    </source>
</evidence>